<keyword evidence="2" id="KW-1185">Reference proteome</keyword>
<dbReference type="AlphaFoldDB" id="A0A4Q7N6C8"/>
<sequence>MHSATIDTIKTELKQLPPKQVMELLLRLARFKKENKELLTYILFESANEHEYVEQVKKEISEEMEEIDGLPGYQYKKQFRKIQRKINKPIKYIGNKSATAELYLHMVRMISGKKKNNYLATFLNKSAEQYISKIEKLLPGIEDDLAADLRKQLKQIG</sequence>
<accession>A0A4Q7N6C8</accession>
<evidence type="ECO:0000313" key="2">
    <source>
        <dbReference type="Proteomes" id="UP000293874"/>
    </source>
</evidence>
<reference evidence="1 2" key="1">
    <citation type="submission" date="2019-02" db="EMBL/GenBank/DDBJ databases">
        <title>Genomic Encyclopedia of Type Strains, Phase IV (KMG-IV): sequencing the most valuable type-strain genomes for metagenomic binning, comparative biology and taxonomic classification.</title>
        <authorList>
            <person name="Goeker M."/>
        </authorList>
    </citation>
    <scope>NUCLEOTIDE SEQUENCE [LARGE SCALE GENOMIC DNA]</scope>
    <source>
        <strain evidence="1 2">DSM 18116</strain>
    </source>
</reference>
<dbReference type="Proteomes" id="UP000293874">
    <property type="component" value="Unassembled WGS sequence"/>
</dbReference>
<dbReference type="OrthoDB" id="978748at2"/>
<name>A0A4Q7N6C8_9BACT</name>
<evidence type="ECO:0000313" key="1">
    <source>
        <dbReference type="EMBL" id="RZS76619.1"/>
    </source>
</evidence>
<protein>
    <submittedName>
        <fullName evidence="1">Uncharacterized protein</fullName>
    </submittedName>
</protein>
<dbReference type="EMBL" id="SGXA01000001">
    <property type="protein sequence ID" value="RZS76619.1"/>
    <property type="molecule type" value="Genomic_DNA"/>
</dbReference>
<dbReference type="RefSeq" id="WP_130540912.1">
    <property type="nucleotide sequence ID" value="NZ_CP042431.1"/>
</dbReference>
<proteinExistence type="predicted"/>
<comment type="caution">
    <text evidence="1">The sequence shown here is derived from an EMBL/GenBank/DDBJ whole genome shotgun (WGS) entry which is preliminary data.</text>
</comment>
<organism evidence="1 2">
    <name type="scientific">Pseudobacter ginsenosidimutans</name>
    <dbReference type="NCBI Taxonomy" id="661488"/>
    <lineage>
        <taxon>Bacteria</taxon>
        <taxon>Pseudomonadati</taxon>
        <taxon>Bacteroidota</taxon>
        <taxon>Chitinophagia</taxon>
        <taxon>Chitinophagales</taxon>
        <taxon>Chitinophagaceae</taxon>
        <taxon>Pseudobacter</taxon>
    </lineage>
</organism>
<gene>
    <name evidence="1" type="ORF">EV199_2505</name>
</gene>